<dbReference type="Pfam" id="PF01494">
    <property type="entry name" value="FAD_binding_3"/>
    <property type="match status" value="1"/>
</dbReference>
<dbReference type="GO" id="GO:0071949">
    <property type="term" value="F:FAD binding"/>
    <property type="evidence" value="ECO:0007669"/>
    <property type="project" value="InterPro"/>
</dbReference>
<evidence type="ECO:0000256" key="1">
    <source>
        <dbReference type="ARBA" id="ARBA00001974"/>
    </source>
</evidence>
<dbReference type="PANTHER" id="PTHR43004">
    <property type="entry name" value="TRK SYSTEM POTASSIUM UPTAKE PROTEIN"/>
    <property type="match status" value="1"/>
</dbReference>
<feature type="compositionally biased region" description="Basic and acidic residues" evidence="4">
    <location>
        <begin position="395"/>
        <end position="409"/>
    </location>
</feature>
<evidence type="ECO:0000313" key="7">
    <source>
        <dbReference type="Proteomes" id="UP000198210"/>
    </source>
</evidence>
<sequence>MTEQRVLVVGAGPTGLTLARQLHRHGVDVTIVDAAPGPAEQSRALAVQARTLEVLGPRLANALVAQGQPLRRAEICSGSDVVATLDLGGTPTPYPFALGLSQSALERTLIEDLRVRGVHVLRDTSLTVLEQLERGARATLSHDGATRTEDFAWVVGADGVHSTVRRLAGISTAGGGQDRWWLLADTRLSGPGVPAHDTGRVFLNPDGVLAYLPLEQGWWRIIATGSTEPGRPELSLADFERLNERSPRPVSIDEQRWMSAFRIREHVADTYRVHRVLLAGDAAHAHSPLGGQGMNTGMQDACNLAWKLAMTLRGDAGPALLDSYEAERRPVAQRLVSSTSRGTRAMLASSPWAVWLRNRAIATALSFDGVSDRARHALEMLSLSYEDSAIVAQLRGDERTHGEGPDGRRRRELRGAASAGQPVRVTEPPVAEIIDRPAHTLLLFDGREKTRDGYQRMRSVVAEVASDPYIEAFVVLADTAALGRAGDLAQCAIVDVDRSFTRTFDADTECAVVIRPDGYIGYRSDPIVPQHLRDWWAGIRSGTHGIPSDGS</sequence>
<evidence type="ECO:0000256" key="4">
    <source>
        <dbReference type="SAM" id="MobiDB-lite"/>
    </source>
</evidence>
<dbReference type="AlphaFoldDB" id="A0A1C5I6J7"/>
<gene>
    <name evidence="6" type="ORF">GA0074704_2983</name>
</gene>
<dbReference type="InterPro" id="IPR036188">
    <property type="entry name" value="FAD/NAD-bd_sf"/>
</dbReference>
<reference evidence="6 7" key="1">
    <citation type="submission" date="2016-06" db="EMBL/GenBank/DDBJ databases">
        <authorList>
            <person name="Kjaerup R.B."/>
            <person name="Dalgaard T.S."/>
            <person name="Juul-Madsen H.R."/>
        </authorList>
    </citation>
    <scope>NUCLEOTIDE SEQUENCE [LARGE SCALE GENOMIC DNA]</scope>
    <source>
        <strain evidence="6 7">DSM 45097</strain>
    </source>
</reference>
<accession>A0A1C5I6J7</accession>
<feature type="region of interest" description="Disordered" evidence="4">
    <location>
        <begin position="395"/>
        <end position="422"/>
    </location>
</feature>
<dbReference type="PANTHER" id="PTHR43004:SF19">
    <property type="entry name" value="BINDING MONOOXYGENASE, PUTATIVE (JCVI)-RELATED"/>
    <property type="match status" value="1"/>
</dbReference>
<keyword evidence="3" id="KW-0274">FAD</keyword>
<dbReference type="Gene3D" id="3.50.50.60">
    <property type="entry name" value="FAD/NAD(P)-binding domain"/>
    <property type="match status" value="1"/>
</dbReference>
<keyword evidence="2" id="KW-0285">Flavoprotein</keyword>
<dbReference type="Gene3D" id="3.40.30.120">
    <property type="match status" value="1"/>
</dbReference>
<feature type="domain" description="FAD-binding" evidence="5">
    <location>
        <begin position="5"/>
        <end position="337"/>
    </location>
</feature>
<comment type="cofactor">
    <cofactor evidence="1">
        <name>FAD</name>
        <dbReference type="ChEBI" id="CHEBI:57692"/>
    </cofactor>
</comment>
<proteinExistence type="predicted"/>
<evidence type="ECO:0000313" key="6">
    <source>
        <dbReference type="EMBL" id="SCG53797.1"/>
    </source>
</evidence>
<dbReference type="InterPro" id="IPR002938">
    <property type="entry name" value="FAD-bd"/>
</dbReference>
<protein>
    <submittedName>
        <fullName evidence="6">2-polyprenyl-6-methoxyphenol hydroxylase</fullName>
    </submittedName>
</protein>
<organism evidence="6 7">
    <name type="scientific">Micromonospora siamensis</name>
    <dbReference type="NCBI Taxonomy" id="299152"/>
    <lineage>
        <taxon>Bacteria</taxon>
        <taxon>Bacillati</taxon>
        <taxon>Actinomycetota</taxon>
        <taxon>Actinomycetes</taxon>
        <taxon>Micromonosporales</taxon>
        <taxon>Micromonosporaceae</taxon>
        <taxon>Micromonospora</taxon>
    </lineage>
</organism>
<dbReference type="Gene3D" id="3.30.70.2450">
    <property type="match status" value="1"/>
</dbReference>
<dbReference type="SUPFAM" id="SSF51905">
    <property type="entry name" value="FAD/NAD(P)-binding domain"/>
    <property type="match status" value="1"/>
</dbReference>
<keyword evidence="7" id="KW-1185">Reference proteome</keyword>
<dbReference type="PRINTS" id="PR00420">
    <property type="entry name" value="RNGMNOXGNASE"/>
</dbReference>
<dbReference type="GO" id="GO:0016709">
    <property type="term" value="F:oxidoreductase activity, acting on paired donors, with incorporation or reduction of molecular oxygen, NAD(P)H as one donor, and incorporation of one atom of oxygen"/>
    <property type="evidence" value="ECO:0007669"/>
    <property type="project" value="UniProtKB-ARBA"/>
</dbReference>
<dbReference type="Proteomes" id="UP000198210">
    <property type="component" value="Chromosome I"/>
</dbReference>
<evidence type="ECO:0000256" key="3">
    <source>
        <dbReference type="ARBA" id="ARBA00022827"/>
    </source>
</evidence>
<dbReference type="EMBL" id="LT607751">
    <property type="protein sequence ID" value="SCG53797.1"/>
    <property type="molecule type" value="Genomic_DNA"/>
</dbReference>
<evidence type="ECO:0000259" key="5">
    <source>
        <dbReference type="Pfam" id="PF01494"/>
    </source>
</evidence>
<evidence type="ECO:0000256" key="2">
    <source>
        <dbReference type="ARBA" id="ARBA00022630"/>
    </source>
</evidence>
<name>A0A1C5I6J7_9ACTN</name>
<dbReference type="InterPro" id="IPR050641">
    <property type="entry name" value="RIFMO-like"/>
</dbReference>